<dbReference type="Pfam" id="PF00034">
    <property type="entry name" value="Cytochrom_C"/>
    <property type="match status" value="1"/>
</dbReference>
<sequence length="152" mass="16184">MIRATAIVTAVFAVTAASALADETAPQDVNFEDLAVMASLTGTPGDPVTGRDIFKDRKLGNCLACHTNADMQKELFHGTVGPAMDGAGDRWEPAQLRAIIADAKEVFGEQTVMPGFYSVNVGKDVREDLVGKTILTAQQIEDVVAYVATLKE</sequence>
<dbReference type="EMBL" id="WPHG01000005">
    <property type="protein sequence ID" value="MVA99377.1"/>
    <property type="molecule type" value="Genomic_DNA"/>
</dbReference>
<dbReference type="GO" id="GO:0046872">
    <property type="term" value="F:metal ion binding"/>
    <property type="evidence" value="ECO:0007669"/>
    <property type="project" value="UniProtKB-KW"/>
</dbReference>
<evidence type="ECO:0000259" key="6">
    <source>
        <dbReference type="PROSITE" id="PS51007"/>
    </source>
</evidence>
<dbReference type="SUPFAM" id="SSF46626">
    <property type="entry name" value="Cytochrome c"/>
    <property type="match status" value="1"/>
</dbReference>
<dbReference type="NCBIfam" id="TIGR04485">
    <property type="entry name" value="thiosulf_SoxX"/>
    <property type="match status" value="1"/>
</dbReference>
<dbReference type="GO" id="GO:0009055">
    <property type="term" value="F:electron transfer activity"/>
    <property type="evidence" value="ECO:0007669"/>
    <property type="project" value="InterPro"/>
</dbReference>
<evidence type="ECO:0000313" key="8">
    <source>
        <dbReference type="Proteomes" id="UP000463224"/>
    </source>
</evidence>
<organism evidence="7 8">
    <name type="scientific">Nitratireductor arenosus</name>
    <dbReference type="NCBI Taxonomy" id="2682096"/>
    <lineage>
        <taxon>Bacteria</taxon>
        <taxon>Pseudomonadati</taxon>
        <taxon>Pseudomonadota</taxon>
        <taxon>Alphaproteobacteria</taxon>
        <taxon>Hyphomicrobiales</taxon>
        <taxon>Phyllobacteriaceae</taxon>
        <taxon>Nitratireductor</taxon>
    </lineage>
</organism>
<dbReference type="InterPro" id="IPR036909">
    <property type="entry name" value="Cyt_c-like_dom_sf"/>
</dbReference>
<keyword evidence="1 4" id="KW-0349">Heme</keyword>
<proteinExistence type="predicted"/>
<evidence type="ECO:0000256" key="2">
    <source>
        <dbReference type="ARBA" id="ARBA00022723"/>
    </source>
</evidence>
<protein>
    <submittedName>
        <fullName evidence="7">Sulfur oxidation c-type cytochrome SoxX</fullName>
    </submittedName>
</protein>
<dbReference type="PROSITE" id="PS51007">
    <property type="entry name" value="CYTC"/>
    <property type="match status" value="1"/>
</dbReference>
<feature type="chain" id="PRO_5032499961" evidence="5">
    <location>
        <begin position="22"/>
        <end position="152"/>
    </location>
</feature>
<evidence type="ECO:0000256" key="1">
    <source>
        <dbReference type="ARBA" id="ARBA00022617"/>
    </source>
</evidence>
<evidence type="ECO:0000256" key="4">
    <source>
        <dbReference type="PROSITE-ProRule" id="PRU00433"/>
    </source>
</evidence>
<evidence type="ECO:0000256" key="5">
    <source>
        <dbReference type="SAM" id="SignalP"/>
    </source>
</evidence>
<feature type="domain" description="Cytochrome c" evidence="6">
    <location>
        <begin position="45"/>
        <end position="151"/>
    </location>
</feature>
<dbReference type="InterPro" id="IPR009056">
    <property type="entry name" value="Cyt_c-like_dom"/>
</dbReference>
<keyword evidence="3 4" id="KW-0408">Iron</keyword>
<name>A0A844QJI6_9HYPH</name>
<keyword evidence="2 4" id="KW-0479">Metal-binding</keyword>
<dbReference type="RefSeq" id="WP_156714479.1">
    <property type="nucleotide sequence ID" value="NZ_WPHG01000005.1"/>
</dbReference>
<dbReference type="InterPro" id="IPR030999">
    <property type="entry name" value="Thiosulf_SoxX"/>
</dbReference>
<dbReference type="Proteomes" id="UP000463224">
    <property type="component" value="Unassembled WGS sequence"/>
</dbReference>
<gene>
    <name evidence="7" type="primary">soxX</name>
    <name evidence="7" type="ORF">GN330_19195</name>
</gene>
<keyword evidence="8" id="KW-1185">Reference proteome</keyword>
<keyword evidence="5" id="KW-0732">Signal</keyword>
<dbReference type="GO" id="GO:0020037">
    <property type="term" value="F:heme binding"/>
    <property type="evidence" value="ECO:0007669"/>
    <property type="project" value="InterPro"/>
</dbReference>
<comment type="caution">
    <text evidence="7">The sequence shown here is derived from an EMBL/GenBank/DDBJ whole genome shotgun (WGS) entry which is preliminary data.</text>
</comment>
<dbReference type="Gene3D" id="1.10.760.10">
    <property type="entry name" value="Cytochrome c-like domain"/>
    <property type="match status" value="1"/>
</dbReference>
<dbReference type="AlphaFoldDB" id="A0A844QJI6"/>
<evidence type="ECO:0000256" key="3">
    <source>
        <dbReference type="ARBA" id="ARBA00023004"/>
    </source>
</evidence>
<evidence type="ECO:0000313" key="7">
    <source>
        <dbReference type="EMBL" id="MVA99377.1"/>
    </source>
</evidence>
<reference evidence="7 8" key="1">
    <citation type="submission" date="2019-12" db="EMBL/GenBank/DDBJ databases">
        <title>Nitratireductor arenosus sp. nov., Isolated from sea sand, Jeju island, South Korea.</title>
        <authorList>
            <person name="Kim W."/>
        </authorList>
    </citation>
    <scope>NUCLEOTIDE SEQUENCE [LARGE SCALE GENOMIC DNA]</scope>
    <source>
        <strain evidence="7 8">CAU 1489</strain>
    </source>
</reference>
<feature type="signal peptide" evidence="5">
    <location>
        <begin position="1"/>
        <end position="21"/>
    </location>
</feature>
<accession>A0A844QJI6</accession>